<name>A0ABV2R7Q3_9CAUL</name>
<feature type="transmembrane region" description="Helical" evidence="6">
    <location>
        <begin position="28"/>
        <end position="47"/>
    </location>
</feature>
<keyword evidence="8" id="KW-1185">Reference proteome</keyword>
<proteinExistence type="predicted"/>
<organism evidence="7 8">
    <name type="scientific">Brevundimonas faecalis</name>
    <dbReference type="NCBI Taxonomy" id="947378"/>
    <lineage>
        <taxon>Bacteria</taxon>
        <taxon>Pseudomonadati</taxon>
        <taxon>Pseudomonadota</taxon>
        <taxon>Alphaproteobacteria</taxon>
        <taxon>Caulobacterales</taxon>
        <taxon>Caulobacteraceae</taxon>
        <taxon>Brevundimonas</taxon>
    </lineage>
</organism>
<dbReference type="Proteomes" id="UP001549313">
    <property type="component" value="Unassembled WGS sequence"/>
</dbReference>
<gene>
    <name evidence="7" type="ORF">ABIE19_000523</name>
</gene>
<feature type="transmembrane region" description="Helical" evidence="6">
    <location>
        <begin position="53"/>
        <end position="73"/>
    </location>
</feature>
<keyword evidence="3 6" id="KW-1133">Transmembrane helix</keyword>
<keyword evidence="7" id="KW-0645">Protease</keyword>
<evidence type="ECO:0000256" key="5">
    <source>
        <dbReference type="SAM" id="MobiDB-lite"/>
    </source>
</evidence>
<sequence>MESENRPSEAAERAERYAPKPTGGAWRAGLNGAVVALIGVYIVGSFYDVPLRFSFLAAVPIVMIAYLVVYIGYRRARGRNRKAQADEMRRGNEVL</sequence>
<keyword evidence="2 6" id="KW-0812">Transmembrane</keyword>
<evidence type="ECO:0000256" key="4">
    <source>
        <dbReference type="ARBA" id="ARBA00023136"/>
    </source>
</evidence>
<feature type="compositionally biased region" description="Basic and acidic residues" evidence="5">
    <location>
        <begin position="1"/>
        <end position="18"/>
    </location>
</feature>
<dbReference type="GO" id="GO:0006508">
    <property type="term" value="P:proteolysis"/>
    <property type="evidence" value="ECO:0007669"/>
    <property type="project" value="UniProtKB-KW"/>
</dbReference>
<evidence type="ECO:0000313" key="7">
    <source>
        <dbReference type="EMBL" id="MET4682614.1"/>
    </source>
</evidence>
<evidence type="ECO:0000256" key="2">
    <source>
        <dbReference type="ARBA" id="ARBA00022692"/>
    </source>
</evidence>
<comment type="caution">
    <text evidence="7">The sequence shown here is derived from an EMBL/GenBank/DDBJ whole genome shotgun (WGS) entry which is preliminary data.</text>
</comment>
<comment type="subcellular location">
    <subcellularLocation>
        <location evidence="1">Cell membrane</location>
        <topology evidence="1">Multi-pass membrane protein</topology>
    </subcellularLocation>
</comment>
<accession>A0ABV2R7Q3</accession>
<keyword evidence="7" id="KW-0378">Hydrolase</keyword>
<evidence type="ECO:0000313" key="8">
    <source>
        <dbReference type="Proteomes" id="UP001549313"/>
    </source>
</evidence>
<feature type="region of interest" description="Disordered" evidence="5">
    <location>
        <begin position="1"/>
        <end position="25"/>
    </location>
</feature>
<dbReference type="GO" id="GO:0008233">
    <property type="term" value="F:peptidase activity"/>
    <property type="evidence" value="ECO:0007669"/>
    <property type="project" value="UniProtKB-KW"/>
</dbReference>
<dbReference type="SUPFAM" id="SSF90123">
    <property type="entry name" value="ABC transporter transmembrane region"/>
    <property type="match status" value="1"/>
</dbReference>
<keyword evidence="4 6" id="KW-0472">Membrane</keyword>
<evidence type="ECO:0000256" key="1">
    <source>
        <dbReference type="ARBA" id="ARBA00004651"/>
    </source>
</evidence>
<protein>
    <submittedName>
        <fullName evidence="7">Membrane associated rhomboid family serine protease</fullName>
    </submittedName>
</protein>
<evidence type="ECO:0000256" key="3">
    <source>
        <dbReference type="ARBA" id="ARBA00022989"/>
    </source>
</evidence>
<dbReference type="RefSeq" id="WP_354087559.1">
    <property type="nucleotide sequence ID" value="NZ_JBEPTF010000001.1"/>
</dbReference>
<evidence type="ECO:0000256" key="6">
    <source>
        <dbReference type="SAM" id="Phobius"/>
    </source>
</evidence>
<dbReference type="InterPro" id="IPR036640">
    <property type="entry name" value="ABC1_TM_sf"/>
</dbReference>
<dbReference type="EMBL" id="JBEPTF010000001">
    <property type="protein sequence ID" value="MET4682614.1"/>
    <property type="molecule type" value="Genomic_DNA"/>
</dbReference>
<reference evidence="7 8" key="1">
    <citation type="submission" date="2024-06" db="EMBL/GenBank/DDBJ databases">
        <title>Sorghum-associated microbial communities from plants grown in Nebraska, USA.</title>
        <authorList>
            <person name="Schachtman D."/>
        </authorList>
    </citation>
    <scope>NUCLEOTIDE SEQUENCE [LARGE SCALE GENOMIC DNA]</scope>
    <source>
        <strain evidence="7 8">2814</strain>
    </source>
</reference>